<evidence type="ECO:0000256" key="1">
    <source>
        <dbReference type="SAM" id="Phobius"/>
    </source>
</evidence>
<keyword evidence="1" id="KW-1133">Transmembrane helix</keyword>
<dbReference type="RefSeq" id="WP_127690959.1">
    <property type="nucleotide sequence ID" value="NZ_RZUL01000003.1"/>
</dbReference>
<dbReference type="AlphaFoldDB" id="A0A437J738"/>
<gene>
    <name evidence="2" type="ORF">ENE74_10915</name>
</gene>
<keyword evidence="1" id="KW-0812">Transmembrane</keyword>
<dbReference type="Proteomes" id="UP000282977">
    <property type="component" value="Unassembled WGS sequence"/>
</dbReference>
<keyword evidence="1" id="KW-0472">Membrane</keyword>
<dbReference type="EMBL" id="RZUL01000003">
    <property type="protein sequence ID" value="RVT40960.1"/>
    <property type="molecule type" value="Genomic_DNA"/>
</dbReference>
<organism evidence="2 3">
    <name type="scientific">Sphingobium algorifonticola</name>
    <dbReference type="NCBI Taxonomy" id="2008318"/>
    <lineage>
        <taxon>Bacteria</taxon>
        <taxon>Pseudomonadati</taxon>
        <taxon>Pseudomonadota</taxon>
        <taxon>Alphaproteobacteria</taxon>
        <taxon>Sphingomonadales</taxon>
        <taxon>Sphingomonadaceae</taxon>
        <taxon>Sphingobium</taxon>
    </lineage>
</organism>
<protein>
    <submittedName>
        <fullName evidence="2">DUF1049 domain-containing protein</fullName>
    </submittedName>
</protein>
<evidence type="ECO:0000313" key="2">
    <source>
        <dbReference type="EMBL" id="RVT40960.1"/>
    </source>
</evidence>
<dbReference type="OrthoDB" id="7595841at2"/>
<name>A0A437J738_9SPHN</name>
<sequence>MQFLKTAFWVVVAVALALFCKANWASVPVKLWGDLVADVKLPILMGLAFLLGAVPLWIALRATRWSMRRRLEASEKALANALAVSEPGLTRAALPPETPDIVATPS</sequence>
<keyword evidence="3" id="KW-1185">Reference proteome</keyword>
<accession>A0A437J738</accession>
<evidence type="ECO:0000313" key="3">
    <source>
        <dbReference type="Proteomes" id="UP000282977"/>
    </source>
</evidence>
<comment type="caution">
    <text evidence="2">The sequence shown here is derived from an EMBL/GenBank/DDBJ whole genome shotgun (WGS) entry which is preliminary data.</text>
</comment>
<proteinExistence type="predicted"/>
<feature type="transmembrane region" description="Helical" evidence="1">
    <location>
        <begin position="41"/>
        <end position="60"/>
    </location>
</feature>
<reference evidence="2 3" key="1">
    <citation type="submission" date="2019-01" db="EMBL/GenBank/DDBJ databases">
        <authorList>
            <person name="Chen W.-M."/>
        </authorList>
    </citation>
    <scope>NUCLEOTIDE SEQUENCE [LARGE SCALE GENOMIC DNA]</scope>
    <source>
        <strain evidence="2 3">TLA-22</strain>
    </source>
</reference>